<dbReference type="GO" id="GO:0071944">
    <property type="term" value="C:cell periphery"/>
    <property type="evidence" value="ECO:0007669"/>
    <property type="project" value="UniProtKB-ARBA"/>
</dbReference>
<dbReference type="AlphaFoldDB" id="A0A4C1T328"/>
<organism evidence="3 4">
    <name type="scientific">Eumeta variegata</name>
    <name type="common">Bagworm moth</name>
    <name type="synonym">Eumeta japonica</name>
    <dbReference type="NCBI Taxonomy" id="151549"/>
    <lineage>
        <taxon>Eukaryota</taxon>
        <taxon>Metazoa</taxon>
        <taxon>Ecdysozoa</taxon>
        <taxon>Arthropoda</taxon>
        <taxon>Hexapoda</taxon>
        <taxon>Insecta</taxon>
        <taxon>Pterygota</taxon>
        <taxon>Neoptera</taxon>
        <taxon>Endopterygota</taxon>
        <taxon>Lepidoptera</taxon>
        <taxon>Glossata</taxon>
        <taxon>Ditrysia</taxon>
        <taxon>Tineoidea</taxon>
        <taxon>Psychidae</taxon>
        <taxon>Oiketicinae</taxon>
        <taxon>Eumeta</taxon>
    </lineage>
</organism>
<reference evidence="3 4" key="1">
    <citation type="journal article" date="2019" name="Commun. Biol.">
        <title>The bagworm genome reveals a unique fibroin gene that provides high tensile strength.</title>
        <authorList>
            <person name="Kono N."/>
            <person name="Nakamura H."/>
            <person name="Ohtoshi R."/>
            <person name="Tomita M."/>
            <person name="Numata K."/>
            <person name="Arakawa K."/>
        </authorList>
    </citation>
    <scope>NUCLEOTIDE SEQUENCE [LARGE SCALE GENOMIC DNA]</scope>
</reference>
<dbReference type="GO" id="GO:0007259">
    <property type="term" value="P:cell surface receptor signaling pathway via JAK-STAT"/>
    <property type="evidence" value="ECO:0007669"/>
    <property type="project" value="TreeGrafter"/>
</dbReference>
<accession>A0A4C1T328</accession>
<dbReference type="Proteomes" id="UP000299102">
    <property type="component" value="Unassembled WGS sequence"/>
</dbReference>
<keyword evidence="3" id="KW-0418">Kinase</keyword>
<sequence>METFEVVKVWVVIDSTVNSIPCSDTCTAEELCIALCKKYKIPPLTRTLFALRVKGSNCFLKDNFNVLSGSREYEFRIRFKVPVLAHLITLDEMTYDYYFQQARNDVNSNSVPEIKYPDHKKELLGLGITDMFRAILEEKISLKDAVRNYKNHIPKVILRRHGHFPKKYALETIPTILVHDVNYVKSQYLQQMYTLAPNYLAEEYCDVQWQTGKSVVLVHLHVAPFHEQQPGLRLYNSITREWIHIGTIEEIIYLTRNGDNCLEVSRRGTPLFFKFKSEEELSSFISVCDGYYRLMVKWTFNLSKDDETPSLKDLHRLKCHGPVGTTETYRLEFKGDCYQFNNEQYYSLDHLVKCHQNPEGRIYLKECIPPSEYVQRKGVRIDQAELQEILKDNKSPRCLSTKDIMLYIALLTSGSGTCIYTYAPARTGLYASACCVLPCAGE</sequence>
<dbReference type="GO" id="GO:0009887">
    <property type="term" value="P:animal organ morphogenesis"/>
    <property type="evidence" value="ECO:0007669"/>
    <property type="project" value="UniProtKB-ARBA"/>
</dbReference>
<dbReference type="SMART" id="SM00295">
    <property type="entry name" value="B41"/>
    <property type="match status" value="1"/>
</dbReference>
<evidence type="ECO:0000256" key="1">
    <source>
        <dbReference type="ARBA" id="ARBA00022553"/>
    </source>
</evidence>
<keyword evidence="1" id="KW-0597">Phosphoprotein</keyword>
<keyword evidence="4" id="KW-1185">Reference proteome</keyword>
<dbReference type="GO" id="GO:0005126">
    <property type="term" value="F:cytokine receptor binding"/>
    <property type="evidence" value="ECO:0007669"/>
    <property type="project" value="TreeGrafter"/>
</dbReference>
<dbReference type="GO" id="GO:0005829">
    <property type="term" value="C:cytosol"/>
    <property type="evidence" value="ECO:0007669"/>
    <property type="project" value="TreeGrafter"/>
</dbReference>
<dbReference type="STRING" id="151549.A0A4C1T328"/>
<dbReference type="OrthoDB" id="1915767at2759"/>
<dbReference type="PANTHER" id="PTHR45807:SF7">
    <property type="entry name" value="TYROSINE-PROTEIN KINASE HOPSCOTCH"/>
    <property type="match status" value="1"/>
</dbReference>
<gene>
    <name evidence="3" type="primary">hop</name>
    <name evidence="3" type="ORF">EVAR_78106_1</name>
</gene>
<dbReference type="GO" id="GO:0019221">
    <property type="term" value="P:cytokine-mediated signaling pathway"/>
    <property type="evidence" value="ECO:0007669"/>
    <property type="project" value="TreeGrafter"/>
</dbReference>
<evidence type="ECO:0000313" key="4">
    <source>
        <dbReference type="Proteomes" id="UP000299102"/>
    </source>
</evidence>
<dbReference type="InterPro" id="IPR051286">
    <property type="entry name" value="JAK"/>
</dbReference>
<dbReference type="PROSITE" id="PS50057">
    <property type="entry name" value="FERM_3"/>
    <property type="match status" value="1"/>
</dbReference>
<comment type="caution">
    <text evidence="3">The sequence shown here is derived from an EMBL/GenBank/DDBJ whole genome shotgun (WGS) entry which is preliminary data.</text>
</comment>
<name>A0A4C1T328_EUMVA</name>
<dbReference type="GO" id="GO:0035556">
    <property type="term" value="P:intracellular signal transduction"/>
    <property type="evidence" value="ECO:0007669"/>
    <property type="project" value="TreeGrafter"/>
</dbReference>
<dbReference type="EMBL" id="BGZK01000028">
    <property type="protein sequence ID" value="GBP07970.1"/>
    <property type="molecule type" value="Genomic_DNA"/>
</dbReference>
<evidence type="ECO:0000313" key="3">
    <source>
        <dbReference type="EMBL" id="GBP07970.1"/>
    </source>
</evidence>
<dbReference type="Pfam" id="PF18379">
    <property type="entry name" value="FERM_F1"/>
    <property type="match status" value="1"/>
</dbReference>
<dbReference type="InterPro" id="IPR000299">
    <property type="entry name" value="FERM_domain"/>
</dbReference>
<proteinExistence type="predicted"/>
<dbReference type="PANTHER" id="PTHR45807">
    <property type="entry name" value="TYROSINE-PROTEIN KINASE HOPSCOTCH"/>
    <property type="match status" value="1"/>
</dbReference>
<dbReference type="InterPro" id="IPR019749">
    <property type="entry name" value="Band_41_domain"/>
</dbReference>
<keyword evidence="3" id="KW-0808">Transferase</keyword>
<dbReference type="GO" id="GO:0004715">
    <property type="term" value="F:non-membrane spanning protein tyrosine kinase activity"/>
    <property type="evidence" value="ECO:0007669"/>
    <property type="project" value="TreeGrafter"/>
</dbReference>
<protein>
    <submittedName>
        <fullName evidence="3">Tyrosine-protein kinase hopscotch</fullName>
    </submittedName>
</protein>
<dbReference type="GO" id="GO:0030182">
    <property type="term" value="P:neuron differentiation"/>
    <property type="evidence" value="ECO:0007669"/>
    <property type="project" value="UniProtKB-ARBA"/>
</dbReference>
<feature type="domain" description="FERM" evidence="2">
    <location>
        <begin position="5"/>
        <end position="299"/>
    </location>
</feature>
<evidence type="ECO:0000259" key="2">
    <source>
        <dbReference type="PROSITE" id="PS50057"/>
    </source>
</evidence>
<dbReference type="InterPro" id="IPR041155">
    <property type="entry name" value="FERM_F1"/>
</dbReference>